<reference evidence="1 2" key="1">
    <citation type="submission" date="2019-02" db="EMBL/GenBank/DDBJ databases">
        <title>Genome sequencing of the rare red list fungi Hericium alpestre (H. flagellum).</title>
        <authorList>
            <person name="Buettner E."/>
            <person name="Kellner H."/>
        </authorList>
    </citation>
    <scope>NUCLEOTIDE SEQUENCE [LARGE SCALE GENOMIC DNA]</scope>
    <source>
        <strain evidence="1 2">DSM 108284</strain>
    </source>
</reference>
<sequence length="167" mass="18762">MGPAVHAMSLSNNLFNFYSVPKLQNDGTNWIMYKTWLRTVIGAKGLMRHLDGTAQQPSLLANLSATVQPKTDPLSILIAPEASGSASKGKGKNIKPSEAELDAFKKALEKLEEWEQKQYLVKQQIFLTITDSLLLHVQALDHAHEVWNTVCREFEAKTMMVQVDLRR</sequence>
<evidence type="ECO:0000313" key="1">
    <source>
        <dbReference type="EMBL" id="TFY76907.1"/>
    </source>
</evidence>
<dbReference type="STRING" id="135208.A0A4Y9ZS75"/>
<accession>A0A4Y9ZS75</accession>
<comment type="caution">
    <text evidence="1">The sequence shown here is derived from an EMBL/GenBank/DDBJ whole genome shotgun (WGS) entry which is preliminary data.</text>
</comment>
<evidence type="ECO:0008006" key="3">
    <source>
        <dbReference type="Google" id="ProtNLM"/>
    </source>
</evidence>
<proteinExistence type="predicted"/>
<gene>
    <name evidence="1" type="ORF">EWM64_g7104</name>
</gene>
<evidence type="ECO:0000313" key="2">
    <source>
        <dbReference type="Proteomes" id="UP000298061"/>
    </source>
</evidence>
<protein>
    <recommendedName>
        <fullName evidence="3">Retrotransposon Copia-like N-terminal domain-containing protein</fullName>
    </recommendedName>
</protein>
<keyword evidence="2" id="KW-1185">Reference proteome</keyword>
<dbReference type="AlphaFoldDB" id="A0A4Y9ZS75"/>
<name>A0A4Y9ZS75_9AGAM</name>
<dbReference type="Pfam" id="PF14223">
    <property type="entry name" value="Retrotran_gag_2"/>
    <property type="match status" value="1"/>
</dbReference>
<dbReference type="OrthoDB" id="3269759at2759"/>
<dbReference type="Proteomes" id="UP000298061">
    <property type="component" value="Unassembled WGS sequence"/>
</dbReference>
<organism evidence="1 2">
    <name type="scientific">Hericium alpestre</name>
    <dbReference type="NCBI Taxonomy" id="135208"/>
    <lineage>
        <taxon>Eukaryota</taxon>
        <taxon>Fungi</taxon>
        <taxon>Dikarya</taxon>
        <taxon>Basidiomycota</taxon>
        <taxon>Agaricomycotina</taxon>
        <taxon>Agaricomycetes</taxon>
        <taxon>Russulales</taxon>
        <taxon>Hericiaceae</taxon>
        <taxon>Hericium</taxon>
    </lineage>
</organism>
<dbReference type="EMBL" id="SFCI01001056">
    <property type="protein sequence ID" value="TFY76907.1"/>
    <property type="molecule type" value="Genomic_DNA"/>
</dbReference>